<organism evidence="2 3">
    <name type="scientific">Albugo candida</name>
    <dbReference type="NCBI Taxonomy" id="65357"/>
    <lineage>
        <taxon>Eukaryota</taxon>
        <taxon>Sar</taxon>
        <taxon>Stramenopiles</taxon>
        <taxon>Oomycota</taxon>
        <taxon>Peronosporomycetes</taxon>
        <taxon>Albuginales</taxon>
        <taxon>Albuginaceae</taxon>
        <taxon>Albugo</taxon>
    </lineage>
</organism>
<evidence type="ECO:0000313" key="3">
    <source>
        <dbReference type="Proteomes" id="UP000053237"/>
    </source>
</evidence>
<reference evidence="2 3" key="1">
    <citation type="submission" date="2012-05" db="EMBL/GenBank/DDBJ databases">
        <title>Recombination and specialization in a pathogen metapopulation.</title>
        <authorList>
            <person name="Gardiner A."/>
            <person name="Kemen E."/>
            <person name="Schultz-Larsen T."/>
            <person name="MacLean D."/>
            <person name="Van Oosterhout C."/>
            <person name="Jones J.D.G."/>
        </authorList>
    </citation>
    <scope>NUCLEOTIDE SEQUENCE [LARGE SCALE GENOMIC DNA]</scope>
    <source>
        <strain evidence="2 3">Ac Nc2</strain>
    </source>
</reference>
<evidence type="ECO:0000256" key="1">
    <source>
        <dbReference type="SAM" id="SignalP"/>
    </source>
</evidence>
<name>A0A024GDY3_9STRA</name>
<dbReference type="AlphaFoldDB" id="A0A024GDY3"/>
<evidence type="ECO:0000313" key="2">
    <source>
        <dbReference type="EMBL" id="CCI44545.1"/>
    </source>
</evidence>
<dbReference type="EMBL" id="CAIX01000073">
    <property type="protein sequence ID" value="CCI44545.1"/>
    <property type="molecule type" value="Genomic_DNA"/>
</dbReference>
<protein>
    <submittedName>
        <fullName evidence="2">Uncharacterized protein</fullName>
    </submittedName>
</protein>
<gene>
    <name evidence="2" type="ORF">BN9_053540</name>
</gene>
<proteinExistence type="predicted"/>
<comment type="caution">
    <text evidence="2">The sequence shown here is derived from an EMBL/GenBank/DDBJ whole genome shotgun (WGS) entry which is preliminary data.</text>
</comment>
<keyword evidence="3" id="KW-1185">Reference proteome</keyword>
<dbReference type="Proteomes" id="UP000053237">
    <property type="component" value="Unassembled WGS sequence"/>
</dbReference>
<accession>A0A024GDY3</accession>
<sequence>MRIVFALLLLNSAIRARHSFDKICTSSPTESATTCKLATLQSRMDSSRQFVTRILGEELEKTQLYVTGTRQKIEAMERSVQAEMHSNLNDIQTLLTQTTLTISNLTQEIGKWKQENARKLEQLKRPDLSTQTDASNKIESTTNKWKNEKDLDRKWQTQSLSMISPFLGPVCLLLVSYQLLSFIRSLAHDIN</sequence>
<feature type="chain" id="PRO_5001532350" evidence="1">
    <location>
        <begin position="17"/>
        <end position="191"/>
    </location>
</feature>
<feature type="signal peptide" evidence="1">
    <location>
        <begin position="1"/>
        <end position="16"/>
    </location>
</feature>
<keyword evidence="1" id="KW-0732">Signal</keyword>
<dbReference type="InParanoid" id="A0A024GDY3"/>